<dbReference type="GO" id="GO:0003964">
    <property type="term" value="F:RNA-directed DNA polymerase activity"/>
    <property type="evidence" value="ECO:0007669"/>
    <property type="project" value="UniProtKB-KW"/>
</dbReference>
<keyword evidence="5" id="KW-0378">Hydrolase</keyword>
<dbReference type="InterPro" id="IPR012337">
    <property type="entry name" value="RNaseH-like_sf"/>
</dbReference>
<dbReference type="EMBL" id="JYDP01000004">
    <property type="protein sequence ID" value="KRZ18056.1"/>
    <property type="molecule type" value="Genomic_DNA"/>
</dbReference>
<dbReference type="InterPro" id="IPR043502">
    <property type="entry name" value="DNA/RNA_pol_sf"/>
</dbReference>
<evidence type="ECO:0000256" key="1">
    <source>
        <dbReference type="ARBA" id="ARBA00022679"/>
    </source>
</evidence>
<dbReference type="SUPFAM" id="SSF56672">
    <property type="entry name" value="DNA/RNA polymerases"/>
    <property type="match status" value="1"/>
</dbReference>
<keyword evidence="1" id="KW-0808">Transferase</keyword>
<reference evidence="8 9" key="1">
    <citation type="submission" date="2015-01" db="EMBL/GenBank/DDBJ databases">
        <title>Evolution of Trichinella species and genotypes.</title>
        <authorList>
            <person name="Korhonen P.K."/>
            <person name="Edoardo P."/>
            <person name="Giuseppe L.R."/>
            <person name="Gasser R.B."/>
        </authorList>
    </citation>
    <scope>NUCLEOTIDE SEQUENCE [LARGE SCALE GENOMIC DNA]</scope>
    <source>
        <strain evidence="8">ISS1029</strain>
    </source>
</reference>
<dbReference type="InterPro" id="IPR041373">
    <property type="entry name" value="RT_RNaseH"/>
</dbReference>
<sequence length="269" mass="30956">MAEQKYAQIDWEALVIILRIKKFHNYVIRRQVEIRTDYKPLLGLLGNSIQTAVSMSLRMIRWNIPLSAYDYNFIYHPGLNVETPTQAMSTPTISAPQVAEITGKDAVLVHAQNWMHKENCLRRTDCPNSWSQTMAQLSSLLGFLKSNSIHHVTTALFHSSSNGQAERAVQSTKEVLKRRSTSSWSERLARLLLSQHTTPDPKWNISPAELLTKRKLRTCLDQILPNNAKLAEREVTSPRREFKEDDHVFARCYNQMDKWSKAQIVKRLG</sequence>
<accession>A0A0V1I5A8</accession>
<evidence type="ECO:0000256" key="3">
    <source>
        <dbReference type="ARBA" id="ARBA00022722"/>
    </source>
</evidence>
<dbReference type="AlphaFoldDB" id="A0A0V1I5A8"/>
<evidence type="ECO:0000259" key="7">
    <source>
        <dbReference type="Pfam" id="PF17917"/>
    </source>
</evidence>
<organism evidence="8 9">
    <name type="scientific">Trichinella zimbabwensis</name>
    <dbReference type="NCBI Taxonomy" id="268475"/>
    <lineage>
        <taxon>Eukaryota</taxon>
        <taxon>Metazoa</taxon>
        <taxon>Ecdysozoa</taxon>
        <taxon>Nematoda</taxon>
        <taxon>Enoplea</taxon>
        <taxon>Dorylaimia</taxon>
        <taxon>Trichinellida</taxon>
        <taxon>Trichinellidae</taxon>
        <taxon>Trichinella</taxon>
    </lineage>
</organism>
<dbReference type="GO" id="GO:0003676">
    <property type="term" value="F:nucleic acid binding"/>
    <property type="evidence" value="ECO:0007669"/>
    <property type="project" value="InterPro"/>
</dbReference>
<dbReference type="Gene3D" id="3.30.420.10">
    <property type="entry name" value="Ribonuclease H-like superfamily/Ribonuclease H"/>
    <property type="match status" value="1"/>
</dbReference>
<dbReference type="PANTHER" id="PTHR37984">
    <property type="entry name" value="PROTEIN CBG26694"/>
    <property type="match status" value="1"/>
</dbReference>
<dbReference type="Proteomes" id="UP000055024">
    <property type="component" value="Unassembled WGS sequence"/>
</dbReference>
<dbReference type="OrthoDB" id="5832102at2759"/>
<evidence type="ECO:0000256" key="6">
    <source>
        <dbReference type="ARBA" id="ARBA00022918"/>
    </source>
</evidence>
<protein>
    <recommendedName>
        <fullName evidence="7">Reverse transcriptase RNase H-like domain-containing protein</fullName>
    </recommendedName>
</protein>
<name>A0A0V1I5A8_9BILA</name>
<dbReference type="GO" id="GO:0004519">
    <property type="term" value="F:endonuclease activity"/>
    <property type="evidence" value="ECO:0007669"/>
    <property type="project" value="UniProtKB-KW"/>
</dbReference>
<proteinExistence type="predicted"/>
<comment type="caution">
    <text evidence="8">The sequence shown here is derived from an EMBL/GenBank/DDBJ whole genome shotgun (WGS) entry which is preliminary data.</text>
</comment>
<keyword evidence="9" id="KW-1185">Reference proteome</keyword>
<dbReference type="STRING" id="268475.A0A0V1I5A8"/>
<gene>
    <name evidence="8" type="ORF">T11_12137</name>
</gene>
<keyword evidence="3" id="KW-0540">Nuclease</keyword>
<feature type="domain" description="Reverse transcriptase RNase H-like" evidence="7">
    <location>
        <begin position="2"/>
        <end position="69"/>
    </location>
</feature>
<evidence type="ECO:0000313" key="8">
    <source>
        <dbReference type="EMBL" id="KRZ18056.1"/>
    </source>
</evidence>
<evidence type="ECO:0000256" key="5">
    <source>
        <dbReference type="ARBA" id="ARBA00022801"/>
    </source>
</evidence>
<keyword evidence="4" id="KW-0255">Endonuclease</keyword>
<keyword evidence="2" id="KW-0548">Nucleotidyltransferase</keyword>
<dbReference type="PANTHER" id="PTHR37984:SF12">
    <property type="entry name" value="RIBONUCLEASE H"/>
    <property type="match status" value="1"/>
</dbReference>
<dbReference type="InterPro" id="IPR036397">
    <property type="entry name" value="RNaseH_sf"/>
</dbReference>
<dbReference type="SUPFAM" id="SSF53098">
    <property type="entry name" value="Ribonuclease H-like"/>
    <property type="match status" value="1"/>
</dbReference>
<evidence type="ECO:0000256" key="4">
    <source>
        <dbReference type="ARBA" id="ARBA00022759"/>
    </source>
</evidence>
<evidence type="ECO:0000256" key="2">
    <source>
        <dbReference type="ARBA" id="ARBA00022695"/>
    </source>
</evidence>
<dbReference type="GO" id="GO:0042575">
    <property type="term" value="C:DNA polymerase complex"/>
    <property type="evidence" value="ECO:0007669"/>
    <property type="project" value="UniProtKB-ARBA"/>
</dbReference>
<dbReference type="GO" id="GO:0016787">
    <property type="term" value="F:hydrolase activity"/>
    <property type="evidence" value="ECO:0007669"/>
    <property type="project" value="UniProtKB-KW"/>
</dbReference>
<evidence type="ECO:0000313" key="9">
    <source>
        <dbReference type="Proteomes" id="UP000055024"/>
    </source>
</evidence>
<dbReference type="InterPro" id="IPR050951">
    <property type="entry name" value="Retrovirus_Pol_polyprotein"/>
</dbReference>
<dbReference type="Pfam" id="PF17917">
    <property type="entry name" value="RT_RNaseH"/>
    <property type="match status" value="1"/>
</dbReference>
<keyword evidence="6" id="KW-0695">RNA-directed DNA polymerase</keyword>